<accession>A0A8S4DZB9</accession>
<protein>
    <submittedName>
        <fullName evidence="5">(diamondback moth) hypothetical protein</fullName>
    </submittedName>
</protein>
<keyword evidence="2" id="KW-0539">Nucleus</keyword>
<evidence type="ECO:0000259" key="3">
    <source>
        <dbReference type="Pfam" id="PF24493"/>
    </source>
</evidence>
<dbReference type="PANTHER" id="PTHR20938:SF0">
    <property type="entry name" value="INTEGRATOR COMPLEX SUBUNIT 4"/>
    <property type="match status" value="1"/>
</dbReference>
<proteinExistence type="predicted"/>
<dbReference type="Pfam" id="PF25458">
    <property type="entry name" value="INTS4_C"/>
    <property type="match status" value="1"/>
</dbReference>
<dbReference type="Proteomes" id="UP000653454">
    <property type="component" value="Unassembled WGS sequence"/>
</dbReference>
<sequence length="212" mass="22428">MKKTHFCKLQHQFSGVTPTESACVCALSLRVAAARLCAAVAAEEGAAGVAGAAGAAGGALSAAHALTQHAETLDRLLAQASMEPDSFTIAVFQQLSLSADSKPGALARAVLPLLQAAPLPVIPKPNLNIRMCTATIIEPAVDNDTVLRFCAGLVTHVDLEAEVLRVRDPSALRVRVAYPDRRVHARPPPPDHLRPLDHQATSMLSWLLLGRF</sequence>
<dbReference type="GO" id="GO:0016180">
    <property type="term" value="P:snRNA processing"/>
    <property type="evidence" value="ECO:0007669"/>
    <property type="project" value="TreeGrafter"/>
</dbReference>
<name>A0A8S4DZB9_PLUXY</name>
<gene>
    <name evidence="5" type="ORF">PLXY2_LOCUS4007</name>
</gene>
<dbReference type="InterPro" id="IPR056235">
    <property type="entry name" value="INTS4_8HBD"/>
</dbReference>
<dbReference type="InterPro" id="IPR057412">
    <property type="entry name" value="INTS4_C"/>
</dbReference>
<comment type="caution">
    <text evidence="5">The sequence shown here is derived from an EMBL/GenBank/DDBJ whole genome shotgun (WGS) entry which is preliminary data.</text>
</comment>
<evidence type="ECO:0000313" key="6">
    <source>
        <dbReference type="Proteomes" id="UP000653454"/>
    </source>
</evidence>
<dbReference type="EMBL" id="CAJHNJ030000010">
    <property type="protein sequence ID" value="CAG9107358.1"/>
    <property type="molecule type" value="Genomic_DNA"/>
</dbReference>
<feature type="domain" description="INTS4 8 helical bundle" evidence="3">
    <location>
        <begin position="7"/>
        <end position="126"/>
    </location>
</feature>
<dbReference type="GO" id="GO:0032039">
    <property type="term" value="C:integrator complex"/>
    <property type="evidence" value="ECO:0007669"/>
    <property type="project" value="TreeGrafter"/>
</dbReference>
<evidence type="ECO:0000256" key="2">
    <source>
        <dbReference type="ARBA" id="ARBA00023242"/>
    </source>
</evidence>
<feature type="domain" description="Integrator complex subunit 4/Protein SIEL C-terminal Ig-like" evidence="4">
    <location>
        <begin position="135"/>
        <end position="202"/>
    </location>
</feature>
<keyword evidence="6" id="KW-1185">Reference proteome</keyword>
<dbReference type="AlphaFoldDB" id="A0A8S4DZB9"/>
<evidence type="ECO:0000259" key="4">
    <source>
        <dbReference type="Pfam" id="PF25458"/>
    </source>
</evidence>
<evidence type="ECO:0000313" key="5">
    <source>
        <dbReference type="EMBL" id="CAG9107358.1"/>
    </source>
</evidence>
<dbReference type="PANTHER" id="PTHR20938">
    <property type="entry name" value="INTEGRATOR COMPLEX SUBUNIT 4"/>
    <property type="match status" value="1"/>
</dbReference>
<evidence type="ECO:0000256" key="1">
    <source>
        <dbReference type="ARBA" id="ARBA00004123"/>
    </source>
</evidence>
<dbReference type="Pfam" id="PF24493">
    <property type="entry name" value="INTS4_8HBD"/>
    <property type="match status" value="1"/>
</dbReference>
<organism evidence="5 6">
    <name type="scientific">Plutella xylostella</name>
    <name type="common">Diamondback moth</name>
    <name type="synonym">Plutella maculipennis</name>
    <dbReference type="NCBI Taxonomy" id="51655"/>
    <lineage>
        <taxon>Eukaryota</taxon>
        <taxon>Metazoa</taxon>
        <taxon>Ecdysozoa</taxon>
        <taxon>Arthropoda</taxon>
        <taxon>Hexapoda</taxon>
        <taxon>Insecta</taxon>
        <taxon>Pterygota</taxon>
        <taxon>Neoptera</taxon>
        <taxon>Endopterygota</taxon>
        <taxon>Lepidoptera</taxon>
        <taxon>Glossata</taxon>
        <taxon>Ditrysia</taxon>
        <taxon>Yponomeutoidea</taxon>
        <taxon>Plutellidae</taxon>
        <taxon>Plutella</taxon>
    </lineage>
</organism>
<reference evidence="5" key="1">
    <citation type="submission" date="2020-11" db="EMBL/GenBank/DDBJ databases">
        <authorList>
            <person name="Whiteford S."/>
        </authorList>
    </citation>
    <scope>NUCLEOTIDE SEQUENCE</scope>
</reference>
<comment type="subcellular location">
    <subcellularLocation>
        <location evidence="1">Nucleus</location>
    </subcellularLocation>
</comment>